<dbReference type="GO" id="GO:0016818">
    <property type="term" value="F:hydrolase activity, acting on acid anhydrides, in phosphorus-containing anhydrides"/>
    <property type="evidence" value="ECO:0007669"/>
    <property type="project" value="InterPro"/>
</dbReference>
<dbReference type="Gene3D" id="3.30.70.2330">
    <property type="match status" value="1"/>
</dbReference>
<reference evidence="4 5" key="1">
    <citation type="submission" date="2019-08" db="EMBL/GenBank/DDBJ databases">
        <title>In-depth cultivation of the pig gut microbiome towards novel bacterial diversity and tailored functional studies.</title>
        <authorList>
            <person name="Wylensek D."/>
            <person name="Hitch T.C.A."/>
            <person name="Clavel T."/>
        </authorList>
    </citation>
    <scope>NUCLEOTIDE SEQUENCE [LARGE SCALE GENOMIC DNA]</scope>
    <source>
        <strain evidence="4 5">68-1-5</strain>
    </source>
</reference>
<dbReference type="Proteomes" id="UP000434409">
    <property type="component" value="Unassembled WGS sequence"/>
</dbReference>
<gene>
    <name evidence="4" type="ORF">FYJ34_05855</name>
</gene>
<dbReference type="GO" id="GO:0008270">
    <property type="term" value="F:zinc ion binding"/>
    <property type="evidence" value="ECO:0007669"/>
    <property type="project" value="InterPro"/>
</dbReference>
<evidence type="ECO:0000313" key="5">
    <source>
        <dbReference type="Proteomes" id="UP000434409"/>
    </source>
</evidence>
<keyword evidence="1" id="KW-0479">Metal-binding</keyword>
<name>A0A6N7UZS1_9FIRM</name>
<dbReference type="AlphaFoldDB" id="A0A6N7UZS1"/>
<evidence type="ECO:0000256" key="1">
    <source>
        <dbReference type="ARBA" id="ARBA00022723"/>
    </source>
</evidence>
<protein>
    <submittedName>
        <fullName evidence="4">HIRAN domain-containing protein</fullName>
    </submittedName>
</protein>
<proteinExistence type="predicted"/>
<organism evidence="4 5">
    <name type="scientific">Suipraeoptans intestinalis</name>
    <dbReference type="NCBI Taxonomy" id="2606628"/>
    <lineage>
        <taxon>Bacteria</taxon>
        <taxon>Bacillati</taxon>
        <taxon>Bacillota</taxon>
        <taxon>Clostridia</taxon>
        <taxon>Lachnospirales</taxon>
        <taxon>Lachnospiraceae</taxon>
        <taxon>Suipraeoptans</taxon>
    </lineage>
</organism>
<feature type="domain" description="HIRAN" evidence="3">
    <location>
        <begin position="3"/>
        <end position="56"/>
    </location>
</feature>
<dbReference type="RefSeq" id="WP_154477005.1">
    <property type="nucleotide sequence ID" value="NZ_VULY01000018.1"/>
</dbReference>
<dbReference type="EMBL" id="VULY01000018">
    <property type="protein sequence ID" value="MSR93799.1"/>
    <property type="molecule type" value="Genomic_DNA"/>
</dbReference>
<keyword evidence="5" id="KW-1185">Reference proteome</keyword>
<sequence>MEKLYVTLAGVQHYYGSDFLEKGTKLTLKKEPENEYDKEAIQVTMEGLGKIGYVANSPYTVIGECISAGRLYDKMEDTAKAKVILVTQRGIICRVYRN</sequence>
<comment type="caution">
    <text evidence="4">The sequence shown here is derived from an EMBL/GenBank/DDBJ whole genome shotgun (WGS) entry which is preliminary data.</text>
</comment>
<accession>A0A6N7UZS1</accession>
<dbReference type="Pfam" id="PF08797">
    <property type="entry name" value="HIRAN"/>
    <property type="match status" value="1"/>
</dbReference>
<dbReference type="InterPro" id="IPR014905">
    <property type="entry name" value="HIRAN"/>
</dbReference>
<dbReference type="GO" id="GO:0003676">
    <property type="term" value="F:nucleic acid binding"/>
    <property type="evidence" value="ECO:0007669"/>
    <property type="project" value="InterPro"/>
</dbReference>
<keyword evidence="2" id="KW-0378">Hydrolase</keyword>
<evidence type="ECO:0000256" key="2">
    <source>
        <dbReference type="ARBA" id="ARBA00022801"/>
    </source>
</evidence>
<evidence type="ECO:0000259" key="3">
    <source>
        <dbReference type="Pfam" id="PF08797"/>
    </source>
</evidence>
<evidence type="ECO:0000313" key="4">
    <source>
        <dbReference type="EMBL" id="MSR93799.1"/>
    </source>
</evidence>